<protein>
    <recommendedName>
        <fullName evidence="1">Reverse transcriptase domain-containing protein</fullName>
    </recommendedName>
</protein>
<dbReference type="GO" id="GO:0003824">
    <property type="term" value="F:catalytic activity"/>
    <property type="evidence" value="ECO:0007669"/>
    <property type="project" value="InterPro"/>
</dbReference>
<keyword evidence="3" id="KW-1185">Reference proteome</keyword>
<dbReference type="Gene3D" id="3.60.10.10">
    <property type="entry name" value="Endonuclease/exonuclease/phosphatase"/>
    <property type="match status" value="1"/>
</dbReference>
<dbReference type="Pfam" id="PF00078">
    <property type="entry name" value="RVT_1"/>
    <property type="match status" value="1"/>
</dbReference>
<dbReference type="InterPro" id="IPR043502">
    <property type="entry name" value="DNA/RNA_pol_sf"/>
</dbReference>
<organism evidence="2 3">
    <name type="scientific">Rubus argutus</name>
    <name type="common">Southern blackberry</name>
    <dbReference type="NCBI Taxonomy" id="59490"/>
    <lineage>
        <taxon>Eukaryota</taxon>
        <taxon>Viridiplantae</taxon>
        <taxon>Streptophyta</taxon>
        <taxon>Embryophyta</taxon>
        <taxon>Tracheophyta</taxon>
        <taxon>Spermatophyta</taxon>
        <taxon>Magnoliopsida</taxon>
        <taxon>eudicotyledons</taxon>
        <taxon>Gunneridae</taxon>
        <taxon>Pentapetalae</taxon>
        <taxon>rosids</taxon>
        <taxon>fabids</taxon>
        <taxon>Rosales</taxon>
        <taxon>Rosaceae</taxon>
        <taxon>Rosoideae</taxon>
        <taxon>Rosoideae incertae sedis</taxon>
        <taxon>Rubus</taxon>
    </lineage>
</organism>
<dbReference type="Pfam" id="PF03372">
    <property type="entry name" value="Exo_endo_phos"/>
    <property type="match status" value="1"/>
</dbReference>
<dbReference type="Proteomes" id="UP001457282">
    <property type="component" value="Unassembled WGS sequence"/>
</dbReference>
<dbReference type="PROSITE" id="PS50878">
    <property type="entry name" value="RT_POL"/>
    <property type="match status" value="1"/>
</dbReference>
<dbReference type="InterPro" id="IPR000477">
    <property type="entry name" value="RT_dom"/>
</dbReference>
<comment type="caution">
    <text evidence="2">The sequence shown here is derived from an EMBL/GenBank/DDBJ whole genome shotgun (WGS) entry which is preliminary data.</text>
</comment>
<name>A0AAW1X6P3_RUBAR</name>
<proteinExistence type="predicted"/>
<sequence length="772" mass="87499">MEVLSWNCRGINNDATIQALKRLNQKHKPSMVFFVELSDEHSLPWVVMGDFNELLHAHEKVGGWRRTERQMQGFRDALSYGDLFDIGYLGMSFTWKDSETKCRLDRAVASAIWTDLFSVARVTHLPPSRSDHIPLLLGVYASNPPACSFIIAFDLKVFGFKMMVVVLWSNMEVFDSPIIEASTLQSAHLQSILEGLLQQESDYWKQRAKVLWLTDGDRNTKYFHRKASNRRAKNMIKGLFDSDGVWQDSDIGLENIVLNYFYNMFRAGAPHPEQLNEVTNLIKPSITQEMNIDLCSPYSEEEIHLALFQMHPTKSPGPDGMPPQFFQQYWTTVGPSIVSAVQNFLHTGQLLKEINFTHVCLIPKVKEPETMAHLRPIALCNVIYKLCAKVLANRLKKLLPQIVSPFQSAFVPGRLITDNTLVANEISHFIHTKRSGPDGYMSLKLDMSKAYDRIEWNFLEAVLTRLGFAAHWISIIMQCVTTVRYSFIVNGKSRGYITPSRGLRQGDPLSPFLFLLCTEGFSSLLTQKATLGLLQGVSICASAPPVHHLLFADDSLLFARTSLADCDHIKQVLYTYELASGQKVNFTKSSIVFSKNVCSSLHSSIAFALHMLVVPVHEKYLGLPTYVGRGKVDTFSYIKERLTKKLEGWQGKMLSGAGKDILVRVCAQALPTYAMNCFLLPKKSCDELQQLCAKFWWGSSPDKKKIHWLNWDALCKPKEEGGLSFRNLHLFNLAMLAKQAWRIVQNPSSLISQLYKAQVFSRWKFLVCSAIC</sequence>
<dbReference type="SUPFAM" id="SSF56219">
    <property type="entry name" value="DNase I-like"/>
    <property type="match status" value="1"/>
</dbReference>
<reference evidence="2 3" key="1">
    <citation type="journal article" date="2023" name="G3 (Bethesda)">
        <title>A chromosome-length genome assembly and annotation of blackberry (Rubus argutus, cv. 'Hillquist').</title>
        <authorList>
            <person name="Bruna T."/>
            <person name="Aryal R."/>
            <person name="Dudchenko O."/>
            <person name="Sargent D.J."/>
            <person name="Mead D."/>
            <person name="Buti M."/>
            <person name="Cavallini A."/>
            <person name="Hytonen T."/>
            <person name="Andres J."/>
            <person name="Pham M."/>
            <person name="Weisz D."/>
            <person name="Mascagni F."/>
            <person name="Usai G."/>
            <person name="Natali L."/>
            <person name="Bassil N."/>
            <person name="Fernandez G.E."/>
            <person name="Lomsadze A."/>
            <person name="Armour M."/>
            <person name="Olukolu B."/>
            <person name="Poorten T."/>
            <person name="Britton C."/>
            <person name="Davik J."/>
            <person name="Ashrafi H."/>
            <person name="Aiden E.L."/>
            <person name="Borodovsky M."/>
            <person name="Worthington M."/>
        </authorList>
    </citation>
    <scope>NUCLEOTIDE SEQUENCE [LARGE SCALE GENOMIC DNA]</scope>
    <source>
        <strain evidence="2">PI 553951</strain>
    </source>
</reference>
<dbReference type="EMBL" id="JBEDUW010000004">
    <property type="protein sequence ID" value="KAK9931693.1"/>
    <property type="molecule type" value="Genomic_DNA"/>
</dbReference>
<evidence type="ECO:0000313" key="2">
    <source>
        <dbReference type="EMBL" id="KAK9931693.1"/>
    </source>
</evidence>
<accession>A0AAW1X6P3</accession>
<gene>
    <name evidence="2" type="ORF">M0R45_018961</name>
</gene>
<dbReference type="InterPro" id="IPR005135">
    <property type="entry name" value="Endo/exonuclease/phosphatase"/>
</dbReference>
<dbReference type="PANTHER" id="PTHR33116">
    <property type="entry name" value="REVERSE TRANSCRIPTASE ZINC-BINDING DOMAIN-CONTAINING PROTEIN-RELATED-RELATED"/>
    <property type="match status" value="1"/>
</dbReference>
<dbReference type="AlphaFoldDB" id="A0AAW1X6P3"/>
<dbReference type="InterPro" id="IPR036691">
    <property type="entry name" value="Endo/exonu/phosph_ase_sf"/>
</dbReference>
<evidence type="ECO:0000313" key="3">
    <source>
        <dbReference type="Proteomes" id="UP001457282"/>
    </source>
</evidence>
<dbReference type="SUPFAM" id="SSF56672">
    <property type="entry name" value="DNA/RNA polymerases"/>
    <property type="match status" value="1"/>
</dbReference>
<evidence type="ECO:0000259" key="1">
    <source>
        <dbReference type="PROSITE" id="PS50878"/>
    </source>
</evidence>
<feature type="domain" description="Reverse transcriptase" evidence="1">
    <location>
        <begin position="343"/>
        <end position="654"/>
    </location>
</feature>
<dbReference type="PANTHER" id="PTHR33116:SF86">
    <property type="entry name" value="REVERSE TRANSCRIPTASE DOMAIN-CONTAINING PROTEIN"/>
    <property type="match status" value="1"/>
</dbReference>
<dbReference type="CDD" id="cd01650">
    <property type="entry name" value="RT_nLTR_like"/>
    <property type="match status" value="1"/>
</dbReference>